<dbReference type="EMBL" id="QLYX01000002">
    <property type="protein sequence ID" value="RAY16592.1"/>
    <property type="molecule type" value="Genomic_DNA"/>
</dbReference>
<dbReference type="AlphaFoldDB" id="A0A365HC52"/>
<dbReference type="SUPFAM" id="SSF56112">
    <property type="entry name" value="Protein kinase-like (PK-like)"/>
    <property type="match status" value="1"/>
</dbReference>
<comment type="caution">
    <text evidence="2">The sequence shown here is derived from an EMBL/GenBank/DDBJ whole genome shotgun (WGS) entry which is preliminary data.</text>
</comment>
<dbReference type="InterPro" id="IPR002575">
    <property type="entry name" value="Aminoglycoside_PTrfase"/>
</dbReference>
<organism evidence="2 3">
    <name type="scientific">Actinomadura craniellae</name>
    <dbReference type="NCBI Taxonomy" id="2231787"/>
    <lineage>
        <taxon>Bacteria</taxon>
        <taxon>Bacillati</taxon>
        <taxon>Actinomycetota</taxon>
        <taxon>Actinomycetes</taxon>
        <taxon>Streptosporangiales</taxon>
        <taxon>Thermomonosporaceae</taxon>
        <taxon>Actinomadura</taxon>
    </lineage>
</organism>
<dbReference type="OrthoDB" id="3723194at2"/>
<reference evidence="2 3" key="1">
    <citation type="submission" date="2018-06" db="EMBL/GenBank/DDBJ databases">
        <title>Actinomadura craniellae sp. nov. isolated from marine sponge Craniella sp.</title>
        <authorList>
            <person name="Li L."/>
            <person name="Xu Q.H."/>
            <person name="Lin H.W."/>
            <person name="Lu Y.H."/>
        </authorList>
    </citation>
    <scope>NUCLEOTIDE SEQUENCE [LARGE SCALE GENOMIC DNA]</scope>
    <source>
        <strain evidence="2 3">LHW63021</strain>
    </source>
</reference>
<evidence type="ECO:0000259" key="1">
    <source>
        <dbReference type="Pfam" id="PF01636"/>
    </source>
</evidence>
<dbReference type="Proteomes" id="UP000251891">
    <property type="component" value="Unassembled WGS sequence"/>
</dbReference>
<accession>A0A365HC52</accession>
<sequence length="267" mass="30093">MRLGSNAVYRLAAPVVARISRTGANVQEAHRAIGVARWLESVSYPAVRALSLDQPVIVDDRCVTFWEALSDNGDEYASVRETAEVLAQLHALTLPPNLELPPLSPFEKADRRIQSSTKLSPADRDFLTEKLTELKASYSALSFSLPQGAIHGDANVGNVLRDRHGKATLIDLDGFTVGPREWDLALTAIYYDRFGWHTREEYETFTEVYGFDIMKWTGYPVMRDVREFLMVTWISQKSGESEQTATEARKRISALRTGASRKDWHPY</sequence>
<name>A0A365HC52_9ACTN</name>
<feature type="domain" description="Aminoglycoside phosphotransferase" evidence="1">
    <location>
        <begin position="5"/>
        <end position="220"/>
    </location>
</feature>
<dbReference type="InterPro" id="IPR011009">
    <property type="entry name" value="Kinase-like_dom_sf"/>
</dbReference>
<dbReference type="GO" id="GO:0016740">
    <property type="term" value="F:transferase activity"/>
    <property type="evidence" value="ECO:0007669"/>
    <property type="project" value="UniProtKB-KW"/>
</dbReference>
<proteinExistence type="predicted"/>
<evidence type="ECO:0000313" key="3">
    <source>
        <dbReference type="Proteomes" id="UP000251891"/>
    </source>
</evidence>
<dbReference type="Gene3D" id="3.90.1200.10">
    <property type="match status" value="1"/>
</dbReference>
<evidence type="ECO:0000313" key="2">
    <source>
        <dbReference type="EMBL" id="RAY16592.1"/>
    </source>
</evidence>
<gene>
    <name evidence="2" type="ORF">DPM19_05680</name>
</gene>
<protein>
    <submittedName>
        <fullName evidence="2">Aminoglycoside phosphotransferase family protein</fullName>
    </submittedName>
</protein>
<dbReference type="Pfam" id="PF01636">
    <property type="entry name" value="APH"/>
    <property type="match status" value="1"/>
</dbReference>
<keyword evidence="3" id="KW-1185">Reference proteome</keyword>
<keyword evidence="2" id="KW-0808">Transferase</keyword>